<protein>
    <submittedName>
        <fullName evidence="3">DUF2382 domain-containing protein</fullName>
    </submittedName>
</protein>
<accession>A0A501WI81</accession>
<dbReference type="InterPro" id="IPR052967">
    <property type="entry name" value="Stress_Response_Assoc"/>
</dbReference>
<proteinExistence type="predicted"/>
<evidence type="ECO:0000259" key="2">
    <source>
        <dbReference type="Pfam" id="PF09557"/>
    </source>
</evidence>
<feature type="region of interest" description="Disordered" evidence="1">
    <location>
        <begin position="420"/>
        <end position="453"/>
    </location>
</feature>
<dbReference type="InterPro" id="IPR019060">
    <property type="entry name" value="DUF2382"/>
</dbReference>
<feature type="compositionally biased region" description="Basic and acidic residues" evidence="1">
    <location>
        <begin position="443"/>
        <end position="453"/>
    </location>
</feature>
<sequence>MSPPMSEPDTALPVIEETLSVARREHVVGRVRVETVTETVEETVTADLESSSVEIERIPVGKEIEAVPDVRVEGDVTIIPVIEEVVVVEKRLVLREEIRVTRIRASRTVEAPVELRRQRAIVTRERAEPSGADPNPKENAMSDFAGTRHLTAFFDTREDADRAVSRLRAAGLTEADIRVAGGEDYGSRLESRDTGGFWDSIADFFFPTEERDTYAEGLRRGGYIVTVGAIPAGRFDEAVDILDEEGSIDLDERSASWRAEGWGAAPDAEADMLTGADAGVATTPERLGMAATAPGVGVEAGGEPGMRAAATGFDAGPAEAGHAGRDEVIPVVEERLRVGKRDASLGRVRVRSYVVEEPVSEEVRLRSEQVEIERRPVDRPLEATDDAFVDRTIEAEERAEEAVVDKEARVTEEIGLRRTADERTETISDTVRHTEVEVEDDRDIARRDPKPGM</sequence>
<dbReference type="OrthoDB" id="7204249at2"/>
<organism evidence="3 4">
    <name type="scientific">Amaricoccus solimangrovi</name>
    <dbReference type="NCBI Taxonomy" id="2589815"/>
    <lineage>
        <taxon>Bacteria</taxon>
        <taxon>Pseudomonadati</taxon>
        <taxon>Pseudomonadota</taxon>
        <taxon>Alphaproteobacteria</taxon>
        <taxon>Rhodobacterales</taxon>
        <taxon>Paracoccaceae</taxon>
        <taxon>Amaricoccus</taxon>
    </lineage>
</organism>
<name>A0A501WI81_9RHOB</name>
<dbReference type="PANTHER" id="PTHR38463">
    <property type="entry name" value="STRESS RESPONSE PROTEIN YSNF"/>
    <property type="match status" value="1"/>
</dbReference>
<feature type="compositionally biased region" description="Basic and acidic residues" evidence="1">
    <location>
        <begin position="420"/>
        <end position="436"/>
    </location>
</feature>
<gene>
    <name evidence="3" type="ORF">FJM51_15150</name>
</gene>
<comment type="caution">
    <text evidence="3">The sequence shown here is derived from an EMBL/GenBank/DDBJ whole genome shotgun (WGS) entry which is preliminary data.</text>
</comment>
<dbReference type="AlphaFoldDB" id="A0A501WI81"/>
<dbReference type="Proteomes" id="UP000319255">
    <property type="component" value="Unassembled WGS sequence"/>
</dbReference>
<reference evidence="3 4" key="1">
    <citation type="submission" date="2019-06" db="EMBL/GenBank/DDBJ databases">
        <title>A novel bacterium of genus Amaricoccus, isolated from marine sediment.</title>
        <authorList>
            <person name="Huang H."/>
            <person name="Mo K."/>
            <person name="Hu Y."/>
        </authorList>
    </citation>
    <scope>NUCLEOTIDE SEQUENCE [LARGE SCALE GENOMIC DNA]</scope>
    <source>
        <strain evidence="3 4">HB172011</strain>
    </source>
</reference>
<dbReference type="EMBL" id="VFRP01000016">
    <property type="protein sequence ID" value="TPE49219.1"/>
    <property type="molecule type" value="Genomic_DNA"/>
</dbReference>
<keyword evidence="4" id="KW-1185">Reference proteome</keyword>
<dbReference type="Pfam" id="PF09557">
    <property type="entry name" value="DUF2382"/>
    <property type="match status" value="2"/>
</dbReference>
<feature type="domain" description="DUF2382" evidence="2">
    <location>
        <begin position="329"/>
        <end position="438"/>
    </location>
</feature>
<dbReference type="PANTHER" id="PTHR38463:SF1">
    <property type="entry name" value="STRESS RESPONSE PROTEIN YSNF"/>
    <property type="match status" value="1"/>
</dbReference>
<evidence type="ECO:0000256" key="1">
    <source>
        <dbReference type="SAM" id="MobiDB-lite"/>
    </source>
</evidence>
<evidence type="ECO:0000313" key="3">
    <source>
        <dbReference type="EMBL" id="TPE49219.1"/>
    </source>
</evidence>
<feature type="domain" description="DUF2382" evidence="2">
    <location>
        <begin position="12"/>
        <end position="120"/>
    </location>
</feature>
<evidence type="ECO:0000313" key="4">
    <source>
        <dbReference type="Proteomes" id="UP000319255"/>
    </source>
</evidence>